<protein>
    <recommendedName>
        <fullName evidence="1">DUF1308 domain-containing protein</fullName>
    </recommendedName>
</protein>
<reference evidence="2" key="1">
    <citation type="submission" date="2021-01" db="EMBL/GenBank/DDBJ databases">
        <authorList>
            <person name="Corre E."/>
            <person name="Pelletier E."/>
            <person name="Niang G."/>
            <person name="Scheremetjew M."/>
            <person name="Finn R."/>
            <person name="Kale V."/>
            <person name="Holt S."/>
            <person name="Cochrane G."/>
            <person name="Meng A."/>
            <person name="Brown T."/>
            <person name="Cohen L."/>
        </authorList>
    </citation>
    <scope>NUCLEOTIDE SEQUENCE</scope>
    <source>
        <strain evidence="2">DIVA3 518/3/11/1/6</strain>
    </source>
</reference>
<name>A0A7S4I7H9_9EUKA</name>
<organism evidence="2">
    <name type="scientific">Vannella robusta</name>
    <dbReference type="NCBI Taxonomy" id="1487602"/>
    <lineage>
        <taxon>Eukaryota</taxon>
        <taxon>Amoebozoa</taxon>
        <taxon>Discosea</taxon>
        <taxon>Flabellinia</taxon>
        <taxon>Vannellidae</taxon>
        <taxon>Vannella</taxon>
    </lineage>
</organism>
<dbReference type="Pfam" id="PF07000">
    <property type="entry name" value="DUF1308"/>
    <property type="match status" value="1"/>
</dbReference>
<dbReference type="PANTHER" id="PTHR13379">
    <property type="entry name" value="UNCHARACTERIZED DUF1308"/>
    <property type="match status" value="1"/>
</dbReference>
<dbReference type="InterPro" id="IPR010733">
    <property type="entry name" value="DUF1308"/>
</dbReference>
<feature type="domain" description="DUF1308" evidence="1">
    <location>
        <begin position="128"/>
        <end position="309"/>
    </location>
</feature>
<dbReference type="PANTHER" id="PTHR13379:SF0">
    <property type="entry name" value="UPF0415 PROTEIN C7ORF25"/>
    <property type="match status" value="1"/>
</dbReference>
<dbReference type="AlphaFoldDB" id="A0A7S4I7H9"/>
<accession>A0A7S4I7H9</accession>
<evidence type="ECO:0000259" key="1">
    <source>
        <dbReference type="Pfam" id="PF07000"/>
    </source>
</evidence>
<evidence type="ECO:0000313" key="2">
    <source>
        <dbReference type="EMBL" id="CAE2221010.1"/>
    </source>
</evidence>
<sequence>MICFGGRLWISVIARKASGVNWRAACTDSKHGVKEKLGAIIQASKENPVSPLILLCIPAGAPDLIREKMNSKFHAVEIFLEYPHFATSNRSLCYEATFWIVVPPHHPYYKQNIKPSIHQLLDNTVKYINLDTSTLLALVSDLTNGKASKLQKHIENGGSPKVSNFITKQVYEEQQEPLLSPEFIKMTERCHLIVTSAAHFHFQEIVQKIGSQGEKKRTEALMKRIRIFEEVDWASELHCPLFASLPNRLATLPRSNTLKAFPLEVFGLGDTIPCMVTATSNQSVVRALREQNIFLRVILHPPRSLLTNKFEFL</sequence>
<proteinExistence type="predicted"/>
<gene>
    <name evidence="2" type="ORF">VSP0166_LOCUS9113</name>
</gene>
<dbReference type="EMBL" id="HBKP01012926">
    <property type="protein sequence ID" value="CAE2221010.1"/>
    <property type="molecule type" value="Transcribed_RNA"/>
</dbReference>